<dbReference type="PANTHER" id="PTHR13411">
    <property type="entry name" value="PLASMINOGEN RECEPTOR (KT)"/>
    <property type="match status" value="1"/>
</dbReference>
<dbReference type="AlphaFoldDB" id="A0A1I8FTA0"/>
<dbReference type="Proteomes" id="UP000095280">
    <property type="component" value="Unplaced"/>
</dbReference>
<protein>
    <submittedName>
        <fullName evidence="2">Plasminogen receptor (KT)</fullName>
    </submittedName>
</protein>
<dbReference type="InterPro" id="IPR019319">
    <property type="entry name" value="Plg-R(KT)"/>
</dbReference>
<accession>A0A1I8FTA0</accession>
<name>A0A1I8FTA0_9PLAT</name>
<dbReference type="STRING" id="282301.A0A1I8FTA0"/>
<evidence type="ECO:0000313" key="1">
    <source>
        <dbReference type="Proteomes" id="UP000095280"/>
    </source>
</evidence>
<dbReference type="OrthoDB" id="10256697at2759"/>
<dbReference type="Pfam" id="PF10166">
    <property type="entry name" value="DUF2368"/>
    <property type="match status" value="1"/>
</dbReference>
<keyword evidence="1" id="KW-1185">Reference proteome</keyword>
<evidence type="ECO:0000313" key="2">
    <source>
        <dbReference type="WBParaSite" id="maker-unitig_9102-snap-gene-0.8-mRNA-1"/>
    </source>
</evidence>
<dbReference type="PANTHER" id="PTHR13411:SF6">
    <property type="entry name" value="PLASMINOGEN RECEPTOR (KT)"/>
    <property type="match status" value="1"/>
</dbReference>
<dbReference type="WBParaSite" id="maker-unitig_9102-snap-gene-0.8-mRNA-1">
    <property type="protein sequence ID" value="maker-unitig_9102-snap-gene-0.8-mRNA-1"/>
    <property type="gene ID" value="maker-unitig_9102-snap-gene-0.8"/>
</dbReference>
<dbReference type="GO" id="GO:0005886">
    <property type="term" value="C:plasma membrane"/>
    <property type="evidence" value="ECO:0007669"/>
    <property type="project" value="InterPro"/>
</dbReference>
<organism evidence="1 2">
    <name type="scientific">Macrostomum lignano</name>
    <dbReference type="NCBI Taxonomy" id="282301"/>
    <lineage>
        <taxon>Eukaryota</taxon>
        <taxon>Metazoa</taxon>
        <taxon>Spiralia</taxon>
        <taxon>Lophotrochozoa</taxon>
        <taxon>Platyhelminthes</taxon>
        <taxon>Rhabditophora</taxon>
        <taxon>Macrostomorpha</taxon>
        <taxon>Macrostomida</taxon>
        <taxon>Macrostomidae</taxon>
        <taxon>Macrostomum</taxon>
    </lineage>
</organism>
<sequence>MGNPVSKIMDSFSKKNQETMAEMQKLTLCRQLEMQNAMRERMMAAQIARGRELFNWTASFYALAFVGAAAAARHGKKVAMAPIVPFTFIIAYQYDLCYGSKMQRIRRMAENILADEFDLTSMPNGMVTLDEIDRRRLASQSPAK</sequence>
<reference evidence="2" key="1">
    <citation type="submission" date="2016-11" db="UniProtKB">
        <authorList>
            <consortium name="WormBaseParasite"/>
        </authorList>
    </citation>
    <scope>IDENTIFICATION</scope>
</reference>
<proteinExistence type="predicted"/>